<evidence type="ECO:0000313" key="3">
    <source>
        <dbReference type="Proteomes" id="UP000652219"/>
    </source>
</evidence>
<name>A0A8H6J9Z8_9PEZI</name>
<comment type="caution">
    <text evidence="2">The sequence shown here is derived from an EMBL/GenBank/DDBJ whole genome shotgun (WGS) entry which is preliminary data.</text>
</comment>
<feature type="compositionally biased region" description="Basic and acidic residues" evidence="1">
    <location>
        <begin position="206"/>
        <end position="223"/>
    </location>
</feature>
<sequence>MHIRHWSQARSSLGHQDAAQPDPAKPASACMESWTGLPREATIDVTPSRTEACLPAWLLRVGELQLALFPECLFPFGERVASPRPRLLLFDEKKREGHPQHKGSAPFRFTKTREDFGTSAMTGRFDGPAVRPWQLVRYCELHSLPLPCYACLRIRYRAIRVAIGDPAPRTRIQIACHVGDGLGSLSPFPGPLPPEQEQGDFYNPDESSRARGNTHPDSRPPSK</sequence>
<evidence type="ECO:0000256" key="1">
    <source>
        <dbReference type="SAM" id="MobiDB-lite"/>
    </source>
</evidence>
<dbReference type="EMBL" id="WIGN01000112">
    <property type="protein sequence ID" value="KAF6808746.1"/>
    <property type="molecule type" value="Genomic_DNA"/>
</dbReference>
<organism evidence="2 3">
    <name type="scientific">Colletotrichum sojae</name>
    <dbReference type="NCBI Taxonomy" id="2175907"/>
    <lineage>
        <taxon>Eukaryota</taxon>
        <taxon>Fungi</taxon>
        <taxon>Dikarya</taxon>
        <taxon>Ascomycota</taxon>
        <taxon>Pezizomycotina</taxon>
        <taxon>Sordariomycetes</taxon>
        <taxon>Hypocreomycetidae</taxon>
        <taxon>Glomerellales</taxon>
        <taxon>Glomerellaceae</taxon>
        <taxon>Colletotrichum</taxon>
        <taxon>Colletotrichum orchidearum species complex</taxon>
    </lineage>
</organism>
<dbReference type="AlphaFoldDB" id="A0A8H6J9Z8"/>
<feature type="compositionally biased region" description="Low complexity" evidence="1">
    <location>
        <begin position="16"/>
        <end position="29"/>
    </location>
</feature>
<accession>A0A8H6J9Z8</accession>
<feature type="region of interest" description="Disordered" evidence="1">
    <location>
        <begin position="185"/>
        <end position="223"/>
    </location>
</feature>
<proteinExistence type="predicted"/>
<feature type="region of interest" description="Disordered" evidence="1">
    <location>
        <begin position="1"/>
        <end position="30"/>
    </location>
</feature>
<reference evidence="2 3" key="1">
    <citation type="journal article" date="2020" name="Phytopathology">
        <title>Genome Sequence Resources of Colletotrichum truncatum, C. plurivorum, C. musicola, and C. sojae: Four Species Pathogenic to Soybean (Glycine max).</title>
        <authorList>
            <person name="Rogerio F."/>
            <person name="Boufleur T.R."/>
            <person name="Ciampi-Guillardi M."/>
            <person name="Sukno S.A."/>
            <person name="Thon M.R."/>
            <person name="Massola Junior N.S."/>
            <person name="Baroncelli R."/>
        </authorList>
    </citation>
    <scope>NUCLEOTIDE SEQUENCE [LARGE SCALE GENOMIC DNA]</scope>
    <source>
        <strain evidence="2 3">LFN0009</strain>
    </source>
</reference>
<keyword evidence="3" id="KW-1185">Reference proteome</keyword>
<protein>
    <submittedName>
        <fullName evidence="2">Uncharacterized protein</fullName>
    </submittedName>
</protein>
<gene>
    <name evidence="2" type="ORF">CSOJ01_07317</name>
</gene>
<evidence type="ECO:0000313" key="2">
    <source>
        <dbReference type="EMBL" id="KAF6808746.1"/>
    </source>
</evidence>
<dbReference type="Proteomes" id="UP000652219">
    <property type="component" value="Unassembled WGS sequence"/>
</dbReference>